<evidence type="ECO:0000313" key="3">
    <source>
        <dbReference type="Proteomes" id="UP001295794"/>
    </source>
</evidence>
<feature type="compositionally biased region" description="Polar residues" evidence="1">
    <location>
        <begin position="250"/>
        <end position="265"/>
    </location>
</feature>
<keyword evidence="3" id="KW-1185">Reference proteome</keyword>
<feature type="non-terminal residue" evidence="2">
    <location>
        <position position="368"/>
    </location>
</feature>
<dbReference type="Proteomes" id="UP001295794">
    <property type="component" value="Unassembled WGS sequence"/>
</dbReference>
<gene>
    <name evidence="2" type="ORF">MYCIT1_LOCUS1983</name>
</gene>
<accession>A0AAD2GTA0</accession>
<protein>
    <submittedName>
        <fullName evidence="2">Uncharacterized protein</fullName>
    </submittedName>
</protein>
<name>A0AAD2GTA0_9AGAR</name>
<feature type="compositionally biased region" description="Low complexity" evidence="1">
    <location>
        <begin position="94"/>
        <end position="105"/>
    </location>
</feature>
<dbReference type="EMBL" id="CAVNYO010000028">
    <property type="protein sequence ID" value="CAK5262912.1"/>
    <property type="molecule type" value="Genomic_DNA"/>
</dbReference>
<feature type="region of interest" description="Disordered" evidence="1">
    <location>
        <begin position="244"/>
        <end position="278"/>
    </location>
</feature>
<evidence type="ECO:0000313" key="2">
    <source>
        <dbReference type="EMBL" id="CAK5262912.1"/>
    </source>
</evidence>
<proteinExistence type="predicted"/>
<feature type="non-terminal residue" evidence="2">
    <location>
        <position position="1"/>
    </location>
</feature>
<reference evidence="2" key="1">
    <citation type="submission" date="2023-11" db="EMBL/GenBank/DDBJ databases">
        <authorList>
            <person name="De Vega J J."/>
            <person name="De Vega J J."/>
        </authorList>
    </citation>
    <scope>NUCLEOTIDE SEQUENCE</scope>
</reference>
<comment type="caution">
    <text evidence="2">The sequence shown here is derived from an EMBL/GenBank/DDBJ whole genome shotgun (WGS) entry which is preliminary data.</text>
</comment>
<feature type="compositionally biased region" description="Pro residues" evidence="1">
    <location>
        <begin position="76"/>
        <end position="85"/>
    </location>
</feature>
<dbReference type="AlphaFoldDB" id="A0AAD2GTA0"/>
<organism evidence="2 3">
    <name type="scientific">Mycena citricolor</name>
    <dbReference type="NCBI Taxonomy" id="2018698"/>
    <lineage>
        <taxon>Eukaryota</taxon>
        <taxon>Fungi</taxon>
        <taxon>Dikarya</taxon>
        <taxon>Basidiomycota</taxon>
        <taxon>Agaricomycotina</taxon>
        <taxon>Agaricomycetes</taxon>
        <taxon>Agaricomycetidae</taxon>
        <taxon>Agaricales</taxon>
        <taxon>Marasmiineae</taxon>
        <taxon>Mycenaceae</taxon>
        <taxon>Mycena</taxon>
    </lineage>
</organism>
<feature type="compositionally biased region" description="Polar residues" evidence="1">
    <location>
        <begin position="57"/>
        <end position="72"/>
    </location>
</feature>
<feature type="region of interest" description="Disordered" evidence="1">
    <location>
        <begin position="55"/>
        <end position="117"/>
    </location>
</feature>
<sequence>HLVMTERPYTAEDFAGLKKADLINLVVRQQGKWPGKFRKSSVKVDELKDALLEPRNHFTTNLPPRAATQYSSNPIPVVPNGPPPAESRSRASESARSSSTARLSSNPIPAETEQIPPSTTRQVKIRVYVQDFRHTPALKTLAFVMMEVPTHTVQDTGSFEVSAPLLLSQLQMSAGAIQFRAPSERIRLSFPDSEDPEYMVPFAHIESGASVENTVFNPDKLSVSAMGHVHLNVDNTSTLQDIFGKPRPMHSTTSPVSSTQLATKGTSNSEEEQTSSVVSSSLPCRQEVQYLRDILDKRNGFKAFASHRNHVVQNSEIVHDWKFVDAFCSQYKSVRVGTLKVRSDDIWNALGVKKTWLSNARNAARIIR</sequence>
<evidence type="ECO:0000256" key="1">
    <source>
        <dbReference type="SAM" id="MobiDB-lite"/>
    </source>
</evidence>